<dbReference type="EMBL" id="JACEIK010016002">
    <property type="protein sequence ID" value="MCE3217171.1"/>
    <property type="molecule type" value="Genomic_DNA"/>
</dbReference>
<evidence type="ECO:0000256" key="1">
    <source>
        <dbReference type="SAM" id="MobiDB-lite"/>
    </source>
</evidence>
<comment type="caution">
    <text evidence="2">The sequence shown here is derived from an EMBL/GenBank/DDBJ whole genome shotgun (WGS) entry which is preliminary data.</text>
</comment>
<name>A0ABS8WY59_DATST</name>
<sequence>MLLKRLNTIIDEPIYMGERELVVPRLARELGMKPRVNHQCRWHVLDAKDRGSKNQSSRSNPYIPPALEEVVRGDQFLGSPTCLNRWGHGEGDPTADTNNNIAATTKDWIF</sequence>
<feature type="region of interest" description="Disordered" evidence="1">
    <location>
        <begin position="85"/>
        <end position="110"/>
    </location>
</feature>
<feature type="compositionally biased region" description="Low complexity" evidence="1">
    <location>
        <begin position="94"/>
        <end position="110"/>
    </location>
</feature>
<reference evidence="2 3" key="1">
    <citation type="journal article" date="2021" name="BMC Genomics">
        <title>Datura genome reveals duplications of psychoactive alkaloid biosynthetic genes and high mutation rate following tissue culture.</title>
        <authorList>
            <person name="Rajewski A."/>
            <person name="Carter-House D."/>
            <person name="Stajich J."/>
            <person name="Litt A."/>
        </authorList>
    </citation>
    <scope>NUCLEOTIDE SEQUENCE [LARGE SCALE GENOMIC DNA]</scope>
    <source>
        <strain evidence="2">AR-01</strain>
    </source>
</reference>
<organism evidence="2 3">
    <name type="scientific">Datura stramonium</name>
    <name type="common">Jimsonweed</name>
    <name type="synonym">Common thornapple</name>
    <dbReference type="NCBI Taxonomy" id="4076"/>
    <lineage>
        <taxon>Eukaryota</taxon>
        <taxon>Viridiplantae</taxon>
        <taxon>Streptophyta</taxon>
        <taxon>Embryophyta</taxon>
        <taxon>Tracheophyta</taxon>
        <taxon>Spermatophyta</taxon>
        <taxon>Magnoliopsida</taxon>
        <taxon>eudicotyledons</taxon>
        <taxon>Gunneridae</taxon>
        <taxon>Pentapetalae</taxon>
        <taxon>asterids</taxon>
        <taxon>lamiids</taxon>
        <taxon>Solanales</taxon>
        <taxon>Solanaceae</taxon>
        <taxon>Solanoideae</taxon>
        <taxon>Datureae</taxon>
        <taxon>Datura</taxon>
    </lineage>
</organism>
<protein>
    <submittedName>
        <fullName evidence="2">Uncharacterized protein</fullName>
    </submittedName>
</protein>
<keyword evidence="3" id="KW-1185">Reference proteome</keyword>
<gene>
    <name evidence="2" type="ORF">HAX54_010849</name>
</gene>
<evidence type="ECO:0000313" key="3">
    <source>
        <dbReference type="Proteomes" id="UP000823775"/>
    </source>
</evidence>
<dbReference type="Proteomes" id="UP000823775">
    <property type="component" value="Unassembled WGS sequence"/>
</dbReference>
<evidence type="ECO:0000313" key="2">
    <source>
        <dbReference type="EMBL" id="MCE3217171.1"/>
    </source>
</evidence>
<accession>A0ABS8WY59</accession>
<proteinExistence type="predicted"/>